<dbReference type="EMBL" id="KN122609">
    <property type="protein sequence ID" value="KFO29314.1"/>
    <property type="molecule type" value="Genomic_DNA"/>
</dbReference>
<accession>A0A091DB11</accession>
<gene>
    <name evidence="2" type="ORF">H920_09261</name>
</gene>
<name>A0A091DB11_FUKDA</name>
<dbReference type="AlphaFoldDB" id="A0A091DB11"/>
<keyword evidence="3" id="KW-1185">Reference proteome</keyword>
<feature type="region of interest" description="Disordered" evidence="1">
    <location>
        <begin position="21"/>
        <end position="188"/>
    </location>
</feature>
<evidence type="ECO:0000313" key="3">
    <source>
        <dbReference type="Proteomes" id="UP000028990"/>
    </source>
</evidence>
<reference evidence="2 3" key="1">
    <citation type="submission" date="2013-11" db="EMBL/GenBank/DDBJ databases">
        <title>The Damaraland mole rat (Fukomys damarensis) genome and evolution of African mole rats.</title>
        <authorList>
            <person name="Gladyshev V.N."/>
            <person name="Fang X."/>
        </authorList>
    </citation>
    <scope>NUCLEOTIDE SEQUENCE [LARGE SCALE GENOMIC DNA]</scope>
    <source>
        <tissue evidence="2">Liver</tissue>
    </source>
</reference>
<feature type="compositionally biased region" description="Low complexity" evidence="1">
    <location>
        <begin position="124"/>
        <end position="134"/>
    </location>
</feature>
<keyword evidence="2" id="KW-0648">Protein biosynthesis</keyword>
<proteinExistence type="predicted"/>
<dbReference type="GO" id="GO:0003743">
    <property type="term" value="F:translation initiation factor activity"/>
    <property type="evidence" value="ECO:0007669"/>
    <property type="project" value="UniProtKB-KW"/>
</dbReference>
<evidence type="ECO:0000256" key="1">
    <source>
        <dbReference type="SAM" id="MobiDB-lite"/>
    </source>
</evidence>
<evidence type="ECO:0000313" key="2">
    <source>
        <dbReference type="EMBL" id="KFO29314.1"/>
    </source>
</evidence>
<feature type="compositionally biased region" description="Basic and acidic residues" evidence="1">
    <location>
        <begin position="62"/>
        <end position="104"/>
    </location>
</feature>
<dbReference type="Proteomes" id="UP000028990">
    <property type="component" value="Unassembled WGS sequence"/>
</dbReference>
<feature type="compositionally biased region" description="Basic and acidic residues" evidence="1">
    <location>
        <begin position="31"/>
        <end position="48"/>
    </location>
</feature>
<feature type="compositionally biased region" description="Basic and acidic residues" evidence="1">
    <location>
        <begin position="146"/>
        <end position="188"/>
    </location>
</feature>
<organism evidence="2 3">
    <name type="scientific">Fukomys damarensis</name>
    <name type="common">Damaraland mole rat</name>
    <name type="synonym">Cryptomys damarensis</name>
    <dbReference type="NCBI Taxonomy" id="885580"/>
    <lineage>
        <taxon>Eukaryota</taxon>
        <taxon>Metazoa</taxon>
        <taxon>Chordata</taxon>
        <taxon>Craniata</taxon>
        <taxon>Vertebrata</taxon>
        <taxon>Euteleostomi</taxon>
        <taxon>Mammalia</taxon>
        <taxon>Eutheria</taxon>
        <taxon>Euarchontoglires</taxon>
        <taxon>Glires</taxon>
        <taxon>Rodentia</taxon>
        <taxon>Hystricomorpha</taxon>
        <taxon>Bathyergidae</taxon>
        <taxon>Fukomys</taxon>
    </lineage>
</organism>
<protein>
    <submittedName>
        <fullName evidence="2">Eukaryotic translation initiation factor 4B</fullName>
    </submittedName>
</protein>
<keyword evidence="2" id="KW-0396">Initiation factor</keyword>
<sequence length="188" mass="21305">MTSLETSIAILTIQTGWGSGWPTPGYGSIRGQDHYDVRGSRDYDRGYDSRIGSGRRAFGGVYRRDDDYRGGGDCYEDRYNRQDDQPWGSRDDYPWDDYGHDDSGPPKGPNYLKLQSTPKEDDSSASTSQSSQAAPIFGGAKPGDTAAREREGEERLQKEQEKLQCHLDEPKLERRPPERHPTWRSEEP</sequence>